<dbReference type="PANTHER" id="PTHR48208">
    <property type="entry name" value="CENTROMERE PROTEIN I"/>
    <property type="match status" value="1"/>
</dbReference>
<evidence type="ECO:0000256" key="2">
    <source>
        <dbReference type="ARBA" id="ARBA00004584"/>
    </source>
</evidence>
<name>A0AA40KD70_9PEZI</name>
<dbReference type="GO" id="GO:0000939">
    <property type="term" value="C:inner kinetochore"/>
    <property type="evidence" value="ECO:0007669"/>
    <property type="project" value="TreeGrafter"/>
</dbReference>
<evidence type="ECO:0000256" key="5">
    <source>
        <dbReference type="ARBA" id="ARBA00023242"/>
    </source>
</evidence>
<protein>
    <submittedName>
        <fullName evidence="7">Mis6-domain-containing protein</fullName>
    </submittedName>
</protein>
<evidence type="ECO:0000256" key="1">
    <source>
        <dbReference type="ARBA" id="ARBA00004123"/>
    </source>
</evidence>
<dbReference type="AlphaFoldDB" id="A0AA40KD70"/>
<comment type="caution">
    <text evidence="7">The sequence shown here is derived from an EMBL/GenBank/DDBJ whole genome shotgun (WGS) entry which is preliminary data.</text>
</comment>
<evidence type="ECO:0000313" key="7">
    <source>
        <dbReference type="EMBL" id="KAK0754561.1"/>
    </source>
</evidence>
<proteinExistence type="inferred from homology"/>
<accession>A0AA40KD70</accession>
<keyword evidence="4" id="KW-0158">Chromosome</keyword>
<evidence type="ECO:0000313" key="8">
    <source>
        <dbReference type="Proteomes" id="UP001172155"/>
    </source>
</evidence>
<dbReference type="Pfam" id="PF07778">
    <property type="entry name" value="CENP-I"/>
    <property type="match status" value="1"/>
</dbReference>
<dbReference type="PANTHER" id="PTHR48208:SF2">
    <property type="entry name" value="CENTROMERE PROTEIN I"/>
    <property type="match status" value="1"/>
</dbReference>
<comment type="subcellular location">
    <subcellularLocation>
        <location evidence="2">Chromosome</location>
        <location evidence="2">Centromere</location>
    </subcellularLocation>
    <subcellularLocation>
        <location evidence="1">Nucleus</location>
    </subcellularLocation>
</comment>
<comment type="similarity">
    <text evidence="3">Belongs to the CENP-I/CTF3 family.</text>
</comment>
<evidence type="ECO:0000256" key="3">
    <source>
        <dbReference type="ARBA" id="ARBA00005470"/>
    </source>
</evidence>
<dbReference type="Proteomes" id="UP001172155">
    <property type="component" value="Unassembled WGS sequence"/>
</dbReference>
<keyword evidence="5" id="KW-0539">Nucleus</keyword>
<evidence type="ECO:0000256" key="4">
    <source>
        <dbReference type="ARBA" id="ARBA00022454"/>
    </source>
</evidence>
<dbReference type="GO" id="GO:0034080">
    <property type="term" value="P:CENP-A containing chromatin assembly"/>
    <property type="evidence" value="ECO:0007669"/>
    <property type="project" value="TreeGrafter"/>
</dbReference>
<dbReference type="CDD" id="cd22647">
    <property type="entry name" value="CTF3_NTD_HEAT"/>
    <property type="match status" value="1"/>
</dbReference>
<reference evidence="7" key="1">
    <citation type="submission" date="2023-06" db="EMBL/GenBank/DDBJ databases">
        <title>Genome-scale phylogeny and comparative genomics of the fungal order Sordariales.</title>
        <authorList>
            <consortium name="Lawrence Berkeley National Laboratory"/>
            <person name="Hensen N."/>
            <person name="Bonometti L."/>
            <person name="Westerberg I."/>
            <person name="Brannstrom I.O."/>
            <person name="Guillou S."/>
            <person name="Cros-Aarteil S."/>
            <person name="Calhoun S."/>
            <person name="Haridas S."/>
            <person name="Kuo A."/>
            <person name="Mondo S."/>
            <person name="Pangilinan J."/>
            <person name="Riley R."/>
            <person name="LaButti K."/>
            <person name="Andreopoulos B."/>
            <person name="Lipzen A."/>
            <person name="Chen C."/>
            <person name="Yanf M."/>
            <person name="Daum C."/>
            <person name="Ng V."/>
            <person name="Clum A."/>
            <person name="Steindorff A."/>
            <person name="Ohm R."/>
            <person name="Martin F."/>
            <person name="Silar P."/>
            <person name="Natvig D."/>
            <person name="Lalanne C."/>
            <person name="Gautier V."/>
            <person name="Ament-velasquez S.L."/>
            <person name="Kruys A."/>
            <person name="Hutchinson M.I."/>
            <person name="Powell A.J."/>
            <person name="Barry K."/>
            <person name="Miller A.N."/>
            <person name="Grigoriev I.V."/>
            <person name="Debuchy R."/>
            <person name="Gladieux P."/>
            <person name="Thoren M.H."/>
            <person name="Johannesson H."/>
        </authorList>
    </citation>
    <scope>NUCLEOTIDE SEQUENCE</scope>
    <source>
        <strain evidence="7">SMH3187-1</strain>
    </source>
</reference>
<evidence type="ECO:0000256" key="6">
    <source>
        <dbReference type="ARBA" id="ARBA00023328"/>
    </source>
</evidence>
<dbReference type="EMBL" id="JAUKUD010000001">
    <property type="protein sequence ID" value="KAK0754561.1"/>
    <property type="molecule type" value="Genomic_DNA"/>
</dbReference>
<dbReference type="GO" id="GO:0005634">
    <property type="term" value="C:nucleus"/>
    <property type="evidence" value="ECO:0007669"/>
    <property type="project" value="UniProtKB-SubCell"/>
</dbReference>
<organism evidence="7 8">
    <name type="scientific">Schizothecium vesticola</name>
    <dbReference type="NCBI Taxonomy" id="314040"/>
    <lineage>
        <taxon>Eukaryota</taxon>
        <taxon>Fungi</taxon>
        <taxon>Dikarya</taxon>
        <taxon>Ascomycota</taxon>
        <taxon>Pezizomycotina</taxon>
        <taxon>Sordariomycetes</taxon>
        <taxon>Sordariomycetidae</taxon>
        <taxon>Sordariales</taxon>
        <taxon>Schizotheciaceae</taxon>
        <taxon>Schizothecium</taxon>
    </lineage>
</organism>
<sequence>MTSPQDPDPDVDMDMDNLGIHVDDIENAAIVPAKRRKLAIKPTVERAVSVLYDRGALPEELGRLIDLVTLRSHLDQASLGSLIRNLYPAGKIDKDIVLKVVGALGHGQRKPSLPLQSLLLRWLVMVYHLLGSSAAVLFQAYAVIFNLLDTAAIRPQLCHLLALITRRKHVRPFRIQSILSLARQTGSDPALLGLLRVFKNYYPEIIVGEVTKGRAAAFKHPDLQWRVRLDEIRNQHMEHREDGIRNGFAVNHVLAGKLNRSKLSVIPHVHTPHSHENSVTLEEIEDAESFVENLDKLELPAQLVAILADPLLQKLMLLRPNAEGFSRISNWVTGCLIDVAGGDADPSLLLDLVDIVHDYVVCTKSLPPVFLAFFRTFFRMWDGRDKREAVLDTLSYVPISDDEGYQQIIGPLEQSILDGTPDSQLAILDFHTRLLRRWRVLMETSNNLPPSLRPSISALISHVNKLALTLTQTSPTVGTHLAILDFYQLTAALFSTRPLLPRVEISIPPPLLVYTLHFGHSLPVLARLCGILAVYKRAWESLMAPPTPRPLTPHEHGQIAVFNGFLMDLCNCLWRSRALAITDLNSQGCRIPRALEPVLAGYLRDMDAELALASAFGLSHAPVLSMQAIAYVREREDEQDGIRARHAGPVTQASLAQLQTRGGLVLNWHDYRAGVLGHLEKNGFGGVSELMYNTMKNLMKGKK</sequence>
<gene>
    <name evidence="7" type="ORF">B0T18DRAFT_399419</name>
</gene>
<keyword evidence="8" id="KW-1185">Reference proteome</keyword>
<dbReference type="InterPro" id="IPR012485">
    <property type="entry name" value="CENP-I"/>
</dbReference>
<dbReference type="GO" id="GO:0000070">
    <property type="term" value="P:mitotic sister chromatid segregation"/>
    <property type="evidence" value="ECO:0007669"/>
    <property type="project" value="TreeGrafter"/>
</dbReference>
<keyword evidence="6" id="KW-0137">Centromere</keyword>